<feature type="transmembrane region" description="Helical" evidence="4">
    <location>
        <begin position="784"/>
        <end position="806"/>
    </location>
</feature>
<keyword evidence="4" id="KW-1133">Transmembrane helix</keyword>
<proteinExistence type="predicted"/>
<keyword evidence="2" id="KW-0106">Calcium</keyword>
<dbReference type="EMBL" id="JBFOLJ010000009">
    <property type="protein sequence ID" value="KAL2508985.1"/>
    <property type="molecule type" value="Genomic_DNA"/>
</dbReference>
<dbReference type="SUPFAM" id="SSF81665">
    <property type="entry name" value="Calcium ATPase, transmembrane domain M"/>
    <property type="match status" value="1"/>
</dbReference>
<dbReference type="InterPro" id="IPR023298">
    <property type="entry name" value="ATPase_P-typ_TM_dom_sf"/>
</dbReference>
<dbReference type="InterPro" id="IPR023299">
    <property type="entry name" value="ATPase_P-typ_cyto_dom_N"/>
</dbReference>
<gene>
    <name evidence="7" type="ORF">Fot_32632</name>
</gene>
<dbReference type="Proteomes" id="UP001604277">
    <property type="component" value="Unassembled WGS sequence"/>
</dbReference>
<keyword evidence="1" id="KW-0479">Metal-binding</keyword>
<feature type="transmembrane region" description="Helical" evidence="4">
    <location>
        <begin position="80"/>
        <end position="107"/>
    </location>
</feature>
<keyword evidence="4" id="KW-0472">Membrane</keyword>
<feature type="transmembrane region" description="Helical" evidence="4">
    <location>
        <begin position="754"/>
        <end position="772"/>
    </location>
</feature>
<protein>
    <submittedName>
        <fullName evidence="7">Calcium-transporting ATPase 1</fullName>
    </submittedName>
</protein>
<dbReference type="Pfam" id="PF13246">
    <property type="entry name" value="Cation_ATPase"/>
    <property type="match status" value="1"/>
</dbReference>
<dbReference type="InterPro" id="IPR059000">
    <property type="entry name" value="ATPase_P-type_domA"/>
</dbReference>
<dbReference type="SUPFAM" id="SSF81653">
    <property type="entry name" value="Calcium ATPase, transduction domain A"/>
    <property type="match status" value="1"/>
</dbReference>
<keyword evidence="8" id="KW-1185">Reference proteome</keyword>
<name>A0ABD1T8Q8_9LAMI</name>
<dbReference type="InterPro" id="IPR006068">
    <property type="entry name" value="ATPase_P-typ_cation-transptr_C"/>
</dbReference>
<keyword evidence="4" id="KW-0812">Transmembrane</keyword>
<dbReference type="SUPFAM" id="SSF81660">
    <property type="entry name" value="Metal cation-transporting ATPase, ATP-binding domain N"/>
    <property type="match status" value="1"/>
</dbReference>
<dbReference type="Gene3D" id="3.40.1110.10">
    <property type="entry name" value="Calcium-transporting ATPase, cytoplasmic domain N"/>
    <property type="match status" value="1"/>
</dbReference>
<comment type="caution">
    <text evidence="7">The sequence shown here is derived from an EMBL/GenBank/DDBJ whole genome shotgun (WGS) entry which is preliminary data.</text>
</comment>
<dbReference type="GO" id="GO:0046872">
    <property type="term" value="F:metal ion binding"/>
    <property type="evidence" value="ECO:0007669"/>
    <property type="project" value="UniProtKB-KW"/>
</dbReference>
<evidence type="ECO:0000256" key="1">
    <source>
        <dbReference type="ARBA" id="ARBA00022723"/>
    </source>
</evidence>
<evidence type="ECO:0000259" key="5">
    <source>
        <dbReference type="Pfam" id="PF00122"/>
    </source>
</evidence>
<evidence type="ECO:0000256" key="3">
    <source>
        <dbReference type="ARBA" id="ARBA00022842"/>
    </source>
</evidence>
<evidence type="ECO:0000313" key="7">
    <source>
        <dbReference type="EMBL" id="KAL2508985.1"/>
    </source>
</evidence>
<dbReference type="Pfam" id="PF00122">
    <property type="entry name" value="E1-E2_ATPase"/>
    <property type="match status" value="1"/>
</dbReference>
<keyword evidence="3" id="KW-0460">Magnesium</keyword>
<feature type="domain" description="P-type ATPase A" evidence="5">
    <location>
        <begin position="152"/>
        <end position="249"/>
    </location>
</feature>
<feature type="transmembrane region" description="Helical" evidence="4">
    <location>
        <begin position="119"/>
        <end position="137"/>
    </location>
</feature>
<evidence type="ECO:0000256" key="2">
    <source>
        <dbReference type="ARBA" id="ARBA00022837"/>
    </source>
</evidence>
<accession>A0ABD1T8Q8</accession>
<evidence type="ECO:0000256" key="4">
    <source>
        <dbReference type="SAM" id="Phobius"/>
    </source>
</evidence>
<dbReference type="AlphaFoldDB" id="A0ABD1T8Q8"/>
<dbReference type="PANTHER" id="PTHR24093:SF434">
    <property type="entry name" value="CALCIUM-TRANSPORTING ATPASE 13, PLASMA MEMBRANE-TYPE-RELATED"/>
    <property type="match status" value="1"/>
</dbReference>
<dbReference type="Pfam" id="PF00689">
    <property type="entry name" value="Cation_ATPase_C"/>
    <property type="match status" value="1"/>
</dbReference>
<sequence>MELQPDSGSFSVDKVGLAALVKNKNHEILGELGGVEGIISILRTNLVAGIHGSPQDLHHRRKTFGANTFRKARIHWFVDLLVSIFTDIINVVIFALSMYVVVSGIMINGWETGWKEGTYAFIIFLVFFIVSSIFELGTETYFQKATEVCRLVIVLRNGLMQQILYNKLVVGDVVYLKKGDKVPADGLFLDGHSLELDESKITGLKEEQTLPKMEKVDNSNPFLSAGAEVVDGHGTMIVTSVGRNTKCYQSKGEIYINEKTLLESKTKYLEAYLEKIKWVVAFSYLPISLGRYFSGNARDDNGNRKFIYGETNAIKFNLARAINKLKADNVIVKNISSLEKAALGIAGILIDESGTSTVNVSKFVLAQQVAENEDPGSISQDVLALIRHGIGMNTTGIIYHEGSKFKLLGSPTERAILSWGVTELSMDLEKQMQDFCVVKVQSSNSSRGILLLSDNRFHVHWRGPAGTILTMCSSYYDNSGIKRVLNENLRTFLEQQMENSDSSKSQFIALAHTEVTDQDSTVEQDSLTLLGLLILIEKEQEGTNEESDLNVKLIIDKDSSAEDTNQTEVLVSFQSTQGDIVICDGNFASLAMVLRWGRCIWHNTQTFLQFQLTVNITSLLNTYIAYSEFKGVPQMDTRLTYELVQLIWENLFMAFIVAVNLGRENPSDELESTTTSNKLQLVKGTMWRNLIAQVVYQLVVLRIVENRGEAIFNASEDANQSITFVMPLFFQVFNMINARKIEEKNVFLGIRPSSIGLAVVLIFIPVALVELLRKLVGFERLNPIHWIACIVIALLCWAVGLAIKFVPVRFFSIPIMAVINKFKALYHVAIPGTKDFQ</sequence>
<evidence type="ECO:0000259" key="6">
    <source>
        <dbReference type="Pfam" id="PF00689"/>
    </source>
</evidence>
<organism evidence="7 8">
    <name type="scientific">Forsythia ovata</name>
    <dbReference type="NCBI Taxonomy" id="205694"/>
    <lineage>
        <taxon>Eukaryota</taxon>
        <taxon>Viridiplantae</taxon>
        <taxon>Streptophyta</taxon>
        <taxon>Embryophyta</taxon>
        <taxon>Tracheophyta</taxon>
        <taxon>Spermatophyta</taxon>
        <taxon>Magnoliopsida</taxon>
        <taxon>eudicotyledons</taxon>
        <taxon>Gunneridae</taxon>
        <taxon>Pentapetalae</taxon>
        <taxon>asterids</taxon>
        <taxon>lamiids</taxon>
        <taxon>Lamiales</taxon>
        <taxon>Oleaceae</taxon>
        <taxon>Forsythieae</taxon>
        <taxon>Forsythia</taxon>
    </lineage>
</organism>
<dbReference type="Gene3D" id="2.70.150.10">
    <property type="entry name" value="Calcium-transporting ATPase, cytoplasmic transduction domain A"/>
    <property type="match status" value="1"/>
</dbReference>
<feature type="domain" description="Cation-transporting P-type ATPase C-terminal" evidence="6">
    <location>
        <begin position="643"/>
        <end position="805"/>
    </location>
</feature>
<dbReference type="Gene3D" id="1.20.1110.10">
    <property type="entry name" value="Calcium-transporting ATPase, transmembrane domain"/>
    <property type="match status" value="2"/>
</dbReference>
<evidence type="ECO:0000313" key="8">
    <source>
        <dbReference type="Proteomes" id="UP001604277"/>
    </source>
</evidence>
<reference evidence="8" key="1">
    <citation type="submission" date="2024-07" db="EMBL/GenBank/DDBJ databases">
        <title>Two chromosome-level genome assemblies of Korean endemic species Abeliophyllum distichum and Forsythia ovata (Oleaceae).</title>
        <authorList>
            <person name="Jang H."/>
        </authorList>
    </citation>
    <scope>NUCLEOTIDE SEQUENCE [LARGE SCALE GENOMIC DNA]</scope>
</reference>
<dbReference type="InterPro" id="IPR008250">
    <property type="entry name" value="ATPase_P-typ_transduc_dom_A_sf"/>
</dbReference>
<dbReference type="PANTHER" id="PTHR24093">
    <property type="entry name" value="CATION TRANSPORTING ATPASE"/>
    <property type="match status" value="1"/>
</dbReference>